<sequence>MTALAAHGGPKTMDIPGPHYRWPIIDPSLERAVSDQMHRSLSDRDARGIIGEYEAAFAHFVGTPYAISFSSGTSAIHAMSRIAGLRPGDAVLAPAYTFLATASPFAYDGVEVIFADADDHGNVTADSLAAKLAPNVRAVIVTHMWGNPCPMDEIVAFCRSHDLLLFEDCSHAHFASWGGSRVGTFGDMAVFSTNQKAITTGEGGVLVTSNDRYRELALLYGHYNKRCLSEIDSSAEYYPFAFTGMGLKHRMTTLGAAIGLHQLAQADKIEARRRGVLSRVRQELADNPVVTPVLVPEDRGRHGLYVTGLRFCPEAATVTRDEFVALAVAEGATEVDAPGSTRDISGEPLFARRDSFAPWKPEQVAAAALPGVRSFQDVFLKIPIWGYEGDEELIEGYLAALNKVSGAVAR</sequence>
<comment type="cofactor">
    <cofactor evidence="1">
        <name>pyridoxal 5'-phosphate</name>
        <dbReference type="ChEBI" id="CHEBI:597326"/>
    </cofactor>
</comment>
<dbReference type="SUPFAM" id="SSF53383">
    <property type="entry name" value="PLP-dependent transferases"/>
    <property type="match status" value="1"/>
</dbReference>
<dbReference type="EMBL" id="FMCV01000025">
    <property type="protein sequence ID" value="SCF41590.1"/>
    <property type="molecule type" value="Genomic_DNA"/>
</dbReference>
<dbReference type="GO" id="GO:0000271">
    <property type="term" value="P:polysaccharide biosynthetic process"/>
    <property type="evidence" value="ECO:0007669"/>
    <property type="project" value="TreeGrafter"/>
</dbReference>
<name>A0A1C5A8Q6_9ACTN</name>
<evidence type="ECO:0000313" key="4">
    <source>
        <dbReference type="Proteomes" id="UP000198551"/>
    </source>
</evidence>
<dbReference type="RefSeq" id="WP_091050101.1">
    <property type="nucleotide sequence ID" value="NZ_FMCV01000025.1"/>
</dbReference>
<evidence type="ECO:0000256" key="1">
    <source>
        <dbReference type="ARBA" id="ARBA00001933"/>
    </source>
</evidence>
<dbReference type="PANTHER" id="PTHR30244">
    <property type="entry name" value="TRANSAMINASE"/>
    <property type="match status" value="1"/>
</dbReference>
<dbReference type="InterPro" id="IPR015424">
    <property type="entry name" value="PyrdxlP-dep_Trfase"/>
</dbReference>
<accession>A0A1C5A8Q6</accession>
<keyword evidence="4" id="KW-1185">Reference proteome</keyword>
<dbReference type="InterPro" id="IPR015422">
    <property type="entry name" value="PyrdxlP-dep_Trfase_small"/>
</dbReference>
<dbReference type="Gene3D" id="3.40.640.10">
    <property type="entry name" value="Type I PLP-dependent aspartate aminotransferase-like (Major domain)"/>
    <property type="match status" value="1"/>
</dbReference>
<keyword evidence="2" id="KW-0663">Pyridoxal phosphate</keyword>
<dbReference type="PANTHER" id="PTHR30244:SF34">
    <property type="entry name" value="DTDP-4-AMINO-4,6-DIDEOXYGALACTOSE TRANSAMINASE"/>
    <property type="match status" value="1"/>
</dbReference>
<organism evidence="3 4">
    <name type="scientific">Micromonospora marina</name>
    <dbReference type="NCBI Taxonomy" id="307120"/>
    <lineage>
        <taxon>Bacteria</taxon>
        <taxon>Bacillati</taxon>
        <taxon>Actinomycetota</taxon>
        <taxon>Actinomycetes</taxon>
        <taxon>Micromonosporales</taxon>
        <taxon>Micromonosporaceae</taxon>
        <taxon>Micromonospora</taxon>
    </lineage>
</organism>
<proteinExistence type="inferred from homology"/>
<dbReference type="InterPro" id="IPR000653">
    <property type="entry name" value="DegT/StrS_aminotransferase"/>
</dbReference>
<dbReference type="Gene3D" id="3.90.1150.10">
    <property type="entry name" value="Aspartate Aminotransferase, domain 1"/>
    <property type="match status" value="1"/>
</dbReference>
<gene>
    <name evidence="3" type="ORF">GA0070215_12577</name>
</gene>
<dbReference type="GO" id="GO:0030170">
    <property type="term" value="F:pyridoxal phosphate binding"/>
    <property type="evidence" value="ECO:0007669"/>
    <property type="project" value="TreeGrafter"/>
</dbReference>
<protein>
    <submittedName>
        <fullName evidence="3">dTDP-4-amino-4,6-dideoxygalactose transaminase</fullName>
    </submittedName>
</protein>
<comment type="similarity">
    <text evidence="2">Belongs to the DegT/DnrJ/EryC1 family.</text>
</comment>
<dbReference type="GO" id="GO:0008483">
    <property type="term" value="F:transaminase activity"/>
    <property type="evidence" value="ECO:0007669"/>
    <property type="project" value="TreeGrafter"/>
</dbReference>
<evidence type="ECO:0000256" key="2">
    <source>
        <dbReference type="RuleBase" id="RU004508"/>
    </source>
</evidence>
<reference evidence="4" key="1">
    <citation type="submission" date="2016-06" db="EMBL/GenBank/DDBJ databases">
        <authorList>
            <person name="Varghese N."/>
        </authorList>
    </citation>
    <scope>NUCLEOTIDE SEQUENCE [LARGE SCALE GENOMIC DNA]</scope>
    <source>
        <strain evidence="4">DSM 45555</strain>
    </source>
</reference>
<evidence type="ECO:0000313" key="3">
    <source>
        <dbReference type="EMBL" id="SCF41590.1"/>
    </source>
</evidence>
<dbReference type="InterPro" id="IPR015421">
    <property type="entry name" value="PyrdxlP-dep_Trfase_major"/>
</dbReference>
<dbReference type="Pfam" id="PF01041">
    <property type="entry name" value="DegT_DnrJ_EryC1"/>
    <property type="match status" value="1"/>
</dbReference>
<dbReference type="Proteomes" id="UP000198551">
    <property type="component" value="Unassembled WGS sequence"/>
</dbReference>
<dbReference type="AlphaFoldDB" id="A0A1C5A8Q6"/>